<feature type="compositionally biased region" description="Basic and acidic residues" evidence="7">
    <location>
        <begin position="620"/>
        <end position="641"/>
    </location>
</feature>
<keyword evidence="4 6" id="KW-0732">Signal</keyword>
<dbReference type="Pfam" id="PF16656">
    <property type="entry name" value="Pur_ac_phosph_N"/>
    <property type="match status" value="1"/>
</dbReference>
<keyword evidence="6" id="KW-0378">Hydrolase</keyword>
<comment type="subunit">
    <text evidence="2">Homodimer.</text>
</comment>
<dbReference type="PANTHER" id="PTHR45778:SF3">
    <property type="entry name" value="PURPLE ACID PHOSPHATASE"/>
    <property type="match status" value="1"/>
</dbReference>
<dbReference type="InterPro" id="IPR029052">
    <property type="entry name" value="Metallo-depent_PP-like"/>
</dbReference>
<evidence type="ECO:0000256" key="5">
    <source>
        <dbReference type="ARBA" id="ARBA00023180"/>
    </source>
</evidence>
<evidence type="ECO:0000259" key="9">
    <source>
        <dbReference type="Pfam" id="PF14008"/>
    </source>
</evidence>
<comment type="catalytic activity">
    <reaction evidence="6">
        <text>a phosphate monoester + H2O = an alcohol + phosphate</text>
        <dbReference type="Rhea" id="RHEA:15017"/>
        <dbReference type="ChEBI" id="CHEBI:15377"/>
        <dbReference type="ChEBI" id="CHEBI:30879"/>
        <dbReference type="ChEBI" id="CHEBI:43474"/>
        <dbReference type="ChEBI" id="CHEBI:67140"/>
        <dbReference type="EC" id="3.1.3.2"/>
    </reaction>
</comment>
<evidence type="ECO:0000256" key="4">
    <source>
        <dbReference type="ARBA" id="ARBA00022729"/>
    </source>
</evidence>
<protein>
    <recommendedName>
        <fullName evidence="6">Purple acid phosphatase</fullName>
        <ecNumber evidence="6">3.1.3.2</ecNumber>
    </recommendedName>
</protein>
<accession>A0A2P6N9W2</accession>
<dbReference type="InterPro" id="IPR004843">
    <property type="entry name" value="Calcineurin-like_PHP"/>
</dbReference>
<keyword evidence="5" id="KW-0325">Glycoprotein</keyword>
<gene>
    <name evidence="11" type="ORF">PROFUN_11486</name>
</gene>
<dbReference type="InterPro" id="IPR025733">
    <property type="entry name" value="PAPs_C"/>
</dbReference>
<evidence type="ECO:0000256" key="1">
    <source>
        <dbReference type="ARBA" id="ARBA00004613"/>
    </source>
</evidence>
<dbReference type="Pfam" id="PF00149">
    <property type="entry name" value="Metallophos"/>
    <property type="match status" value="1"/>
</dbReference>
<evidence type="ECO:0000259" key="10">
    <source>
        <dbReference type="Pfam" id="PF16656"/>
    </source>
</evidence>
<dbReference type="AlphaFoldDB" id="A0A2P6N9W2"/>
<evidence type="ECO:0000256" key="2">
    <source>
        <dbReference type="ARBA" id="ARBA00011738"/>
    </source>
</evidence>
<feature type="region of interest" description="Disordered" evidence="7">
    <location>
        <begin position="598"/>
        <end position="641"/>
    </location>
</feature>
<dbReference type="Gene3D" id="2.60.40.380">
    <property type="entry name" value="Purple acid phosphatase-like, N-terminal"/>
    <property type="match status" value="1"/>
</dbReference>
<feature type="signal peptide" evidence="6">
    <location>
        <begin position="1"/>
        <end position="18"/>
    </location>
</feature>
<comment type="subcellular location">
    <subcellularLocation>
        <location evidence="1">Secreted</location>
    </subcellularLocation>
</comment>
<evidence type="ECO:0000313" key="12">
    <source>
        <dbReference type="Proteomes" id="UP000241769"/>
    </source>
</evidence>
<dbReference type="OrthoDB" id="45007at2759"/>
<dbReference type="InterPro" id="IPR041792">
    <property type="entry name" value="MPP_PAP"/>
</dbReference>
<dbReference type="InterPro" id="IPR008963">
    <property type="entry name" value="Purple_acid_Pase-like_N"/>
</dbReference>
<dbReference type="PROSITE" id="PS51257">
    <property type="entry name" value="PROKAR_LIPOPROTEIN"/>
    <property type="match status" value="1"/>
</dbReference>
<dbReference type="SUPFAM" id="SSF49363">
    <property type="entry name" value="Purple acid phosphatase, N-terminal domain"/>
    <property type="match status" value="1"/>
</dbReference>
<dbReference type="Proteomes" id="UP000241769">
    <property type="component" value="Unassembled WGS sequence"/>
</dbReference>
<dbReference type="SUPFAM" id="SSF56300">
    <property type="entry name" value="Metallo-dependent phosphatases"/>
    <property type="match status" value="1"/>
</dbReference>
<dbReference type="STRING" id="1890364.A0A2P6N9W2"/>
<dbReference type="Pfam" id="PF14008">
    <property type="entry name" value="Metallophos_C"/>
    <property type="match status" value="1"/>
</dbReference>
<feature type="domain" description="Purple acid phosphatase N-terminal" evidence="10">
    <location>
        <begin position="158"/>
        <end position="259"/>
    </location>
</feature>
<reference evidence="11 12" key="1">
    <citation type="journal article" date="2018" name="Genome Biol. Evol.">
        <title>Multiple Roots of Fruiting Body Formation in Amoebozoa.</title>
        <authorList>
            <person name="Hillmann F."/>
            <person name="Forbes G."/>
            <person name="Novohradska S."/>
            <person name="Ferling I."/>
            <person name="Riege K."/>
            <person name="Groth M."/>
            <person name="Westermann M."/>
            <person name="Marz M."/>
            <person name="Spaller T."/>
            <person name="Winckler T."/>
            <person name="Schaap P."/>
            <person name="Glockner G."/>
        </authorList>
    </citation>
    <scope>NUCLEOTIDE SEQUENCE [LARGE SCALE GENOMIC DNA]</scope>
    <source>
        <strain evidence="11 12">Jena</strain>
    </source>
</reference>
<evidence type="ECO:0000256" key="3">
    <source>
        <dbReference type="ARBA" id="ARBA00022525"/>
    </source>
</evidence>
<proteinExistence type="inferred from homology"/>
<dbReference type="CDD" id="cd00839">
    <property type="entry name" value="MPP_PAPs"/>
    <property type="match status" value="1"/>
</dbReference>
<feature type="domain" description="Calcineurin-like phosphoesterase" evidence="8">
    <location>
        <begin position="273"/>
        <end position="489"/>
    </location>
</feature>
<keyword evidence="12" id="KW-1185">Reference proteome</keyword>
<dbReference type="EC" id="3.1.3.2" evidence="6"/>
<dbReference type="GO" id="GO:0046872">
    <property type="term" value="F:metal ion binding"/>
    <property type="evidence" value="ECO:0007669"/>
    <property type="project" value="InterPro"/>
</dbReference>
<organism evidence="11 12">
    <name type="scientific">Planoprotostelium fungivorum</name>
    <dbReference type="NCBI Taxonomy" id="1890364"/>
    <lineage>
        <taxon>Eukaryota</taxon>
        <taxon>Amoebozoa</taxon>
        <taxon>Evosea</taxon>
        <taxon>Variosea</taxon>
        <taxon>Cavosteliida</taxon>
        <taxon>Cavosteliaceae</taxon>
        <taxon>Planoprotostelium</taxon>
    </lineage>
</organism>
<comment type="similarity">
    <text evidence="6">Belongs to the metallophosphoesterase superfamily. Purple acid phosphatase family.</text>
</comment>
<feature type="chain" id="PRO_5015023744" description="Purple acid phosphatase" evidence="6">
    <location>
        <begin position="19"/>
        <end position="641"/>
    </location>
</feature>
<evidence type="ECO:0000256" key="6">
    <source>
        <dbReference type="RuleBase" id="RU361203"/>
    </source>
</evidence>
<evidence type="ECO:0000256" key="7">
    <source>
        <dbReference type="SAM" id="MobiDB-lite"/>
    </source>
</evidence>
<name>A0A2P6N9W2_9EUKA</name>
<evidence type="ECO:0000313" key="11">
    <source>
        <dbReference type="EMBL" id="PRP80746.1"/>
    </source>
</evidence>
<dbReference type="InParanoid" id="A0A2P6N9W2"/>
<dbReference type="Gene3D" id="3.60.21.10">
    <property type="match status" value="1"/>
</dbReference>
<dbReference type="GO" id="GO:0005576">
    <property type="term" value="C:extracellular region"/>
    <property type="evidence" value="ECO:0007669"/>
    <property type="project" value="UniProtKB-SubCell"/>
</dbReference>
<dbReference type="EMBL" id="MDYQ01000139">
    <property type="protein sequence ID" value="PRP80746.1"/>
    <property type="molecule type" value="Genomic_DNA"/>
</dbReference>
<sequence length="641" mass="71108">MTRFSCLLLLALVASCTAHKSHNPLMDIREPLQKHQKAMDTSINLSASPLVLNSSGDVATIKLSGVTDPSITDIIAVYSPATADPAKSSPVKFLSAQYFDSSYLTSGSATIHINLVNLHSDVVFYFYKNASNEYDWEKSHLAFGGRSNVITFSNLDEPNQGHIAVTGKKGEVRISWASGSVKNGQYVRLGGASQRYSRKVIAKPDTYAANDLCGSPATDWGWKNPGYLQSAVITNLIPGKKYYYTYGGTKNGYSREASFIAPHGADADQTLQFIAIGDLGKYETDNSTEHWGEDNAPWLTTQNIRKVVAKGDAHLVLHVGDVAYAVGYSAQWDEFLEQIRPVAEAVPWMTLPGNHERDWINDITINVTDSGGECGIPYEKRFLMPTSGRDQPWYSFDMGPVHFVTMSTEHPFQVGSVQNDWIKKDLESVDRSLTPWVFFSGHRPMYIDSDGWEQPDGDLTVAVQLRRHVEPILVQNNVDVCFWGHHHSYQRSCHVNNEKCGSGPVHFVVGNAGFGLSTNLATEAPEYSEFVDTSEHGFSTVTVDKNNFYLEYHGNTHGPNEGFGLEEPIDIVLLAREQQPPVLSTLDHPTKVVNHVRERASEGESSVLNKRRHLDTTTSQHHDTIETTRTLDHSDDTRGGM</sequence>
<dbReference type="InterPro" id="IPR015914">
    <property type="entry name" value="PAPs_N"/>
</dbReference>
<comment type="caution">
    <text evidence="11">The sequence shown here is derived from an EMBL/GenBank/DDBJ whole genome shotgun (WGS) entry which is preliminary data.</text>
</comment>
<evidence type="ECO:0000259" key="8">
    <source>
        <dbReference type="Pfam" id="PF00149"/>
    </source>
</evidence>
<keyword evidence="3" id="KW-0964">Secreted</keyword>
<feature type="domain" description="Purple acid phosphatase C-terminal" evidence="9">
    <location>
        <begin position="503"/>
        <end position="556"/>
    </location>
</feature>
<dbReference type="PANTHER" id="PTHR45778">
    <property type="entry name" value="PURPLE ACID PHOSPHATASE-RELATED"/>
    <property type="match status" value="1"/>
</dbReference>
<dbReference type="GO" id="GO:0003993">
    <property type="term" value="F:acid phosphatase activity"/>
    <property type="evidence" value="ECO:0007669"/>
    <property type="project" value="UniProtKB-EC"/>
</dbReference>